<evidence type="ECO:0000259" key="16">
    <source>
        <dbReference type="PROSITE" id="PS51066"/>
    </source>
</evidence>
<dbReference type="Gene3D" id="1.10.8.50">
    <property type="match status" value="1"/>
</dbReference>
<evidence type="ECO:0000256" key="10">
    <source>
        <dbReference type="ARBA" id="ARBA00023204"/>
    </source>
</evidence>
<keyword evidence="6 15" id="KW-0863">Zinc-finger</keyword>
<keyword evidence="12 15" id="KW-0511">Multifunctional enzyme</keyword>
<keyword evidence="7 15" id="KW-0378">Hydrolase</keyword>
<dbReference type="GO" id="GO:0003684">
    <property type="term" value="F:damaged DNA binding"/>
    <property type="evidence" value="ECO:0007669"/>
    <property type="project" value="InterPro"/>
</dbReference>
<dbReference type="EC" id="3.2.2.23" evidence="15"/>
<keyword evidence="4 15" id="KW-0479">Metal-binding</keyword>
<comment type="similarity">
    <text evidence="2 15">Belongs to the FPG family.</text>
</comment>
<dbReference type="NCBIfam" id="NF002211">
    <property type="entry name" value="PRK01103.1"/>
    <property type="match status" value="1"/>
</dbReference>
<dbReference type="InterPro" id="IPR000214">
    <property type="entry name" value="Znf_DNA_glyclase/AP_lyase"/>
</dbReference>
<dbReference type="CDD" id="cd08966">
    <property type="entry name" value="EcFpg-like_N"/>
    <property type="match status" value="1"/>
</dbReference>
<evidence type="ECO:0000313" key="19">
    <source>
        <dbReference type="Proteomes" id="UP000177126"/>
    </source>
</evidence>
<keyword evidence="9 15" id="KW-0238">DNA-binding</keyword>
<evidence type="ECO:0000256" key="9">
    <source>
        <dbReference type="ARBA" id="ARBA00023125"/>
    </source>
</evidence>
<dbReference type="SMART" id="SM00898">
    <property type="entry name" value="Fapy_DNA_glyco"/>
    <property type="match status" value="1"/>
</dbReference>
<organism evidence="18 19">
    <name type="scientific">Candidatus Portnoybacteria bacterium RIFCSPLOWO2_02_FULL_39_11</name>
    <dbReference type="NCBI Taxonomy" id="1802001"/>
    <lineage>
        <taxon>Bacteria</taxon>
        <taxon>Candidatus Portnoyibacteriota</taxon>
    </lineage>
</organism>
<evidence type="ECO:0000256" key="1">
    <source>
        <dbReference type="ARBA" id="ARBA00001668"/>
    </source>
</evidence>
<proteinExistence type="inferred from homology"/>
<dbReference type="FunFam" id="1.10.8.50:FF:000003">
    <property type="entry name" value="Formamidopyrimidine-DNA glycosylase"/>
    <property type="match status" value="1"/>
</dbReference>
<feature type="domain" description="Formamidopyrimidine-DNA glycosylase catalytic" evidence="17">
    <location>
        <begin position="2"/>
        <end position="118"/>
    </location>
</feature>
<evidence type="ECO:0000256" key="8">
    <source>
        <dbReference type="ARBA" id="ARBA00022833"/>
    </source>
</evidence>
<dbReference type="InterPro" id="IPR012319">
    <property type="entry name" value="FPG_cat"/>
</dbReference>
<comment type="function">
    <text evidence="15">Involved in base excision repair of DNA damaged by oxidation or by mutagenic agents. Acts as DNA glycosylase that recognizes and removes damaged bases. Has a preference for oxidized purines, such as 7,8-dihydro-8-oxoguanine (8-oxoG). Has AP (apurinic/apyrimidinic) lyase activity and introduces nicks in the DNA strand. Cleaves the DNA backbone by beta-delta elimination to generate a single-strand break at the site of the removed base with both 3'- and 5'-phosphates.</text>
</comment>
<dbReference type="GO" id="GO:0008270">
    <property type="term" value="F:zinc ion binding"/>
    <property type="evidence" value="ECO:0007669"/>
    <property type="project" value="UniProtKB-UniRule"/>
</dbReference>
<dbReference type="Gene3D" id="3.20.190.10">
    <property type="entry name" value="MutM-like, N-terminal"/>
    <property type="match status" value="1"/>
</dbReference>
<dbReference type="SUPFAM" id="SSF46946">
    <property type="entry name" value="S13-like H2TH domain"/>
    <property type="match status" value="1"/>
</dbReference>
<evidence type="ECO:0000256" key="5">
    <source>
        <dbReference type="ARBA" id="ARBA00022763"/>
    </source>
</evidence>
<dbReference type="PROSITE" id="PS51066">
    <property type="entry name" value="ZF_FPG_2"/>
    <property type="match status" value="1"/>
</dbReference>
<sequence length="278" mass="31304">MPELPEVETICRQLSKLIVGKKIKETKVRLPKIVKAPLAGFRRMTAGAKIVSVGRRAKLIILGLDNGWSLLIHLKMTGQLIYESSVISDKLSAGKHTHVVFNFTDGLRLLFNDLRQFGYIKLVQTAKLAEFFIKEGTGPEPLAKEFTLTDFKALLLKKPKARIKQFLMDPKNIAGIGNIYSDEILFFARVHPLRRNYDLKKEKIKKIWQGIKKILPAAIKLKGTSANNYLDAFGRKGDFLKKLKVYGREGEPCAKCRGQVARIKLGGRSAHFCPSCQK</sequence>
<dbReference type="SMART" id="SM01232">
    <property type="entry name" value="H2TH"/>
    <property type="match status" value="1"/>
</dbReference>
<feature type="active site" description="Schiff-base intermediate with DNA" evidence="15">
    <location>
        <position position="2"/>
    </location>
</feature>
<name>A0A1G2FVA2_9BACT</name>
<dbReference type="Proteomes" id="UP000177126">
    <property type="component" value="Unassembled WGS sequence"/>
</dbReference>
<evidence type="ECO:0000256" key="6">
    <source>
        <dbReference type="ARBA" id="ARBA00022771"/>
    </source>
</evidence>
<protein>
    <recommendedName>
        <fullName evidence="15">Formamidopyrimidine-DNA glycosylase</fullName>
        <shortName evidence="15">Fapy-DNA glycosylase</shortName>
        <ecNumber evidence="15">3.2.2.23</ecNumber>
    </recommendedName>
    <alternativeName>
        <fullName evidence="15">DNA-(apurinic or apyrimidinic site) lyase MutM</fullName>
        <shortName evidence="15">AP lyase MutM</shortName>
        <ecNumber evidence="15">4.2.99.18</ecNumber>
    </alternativeName>
</protein>
<dbReference type="InterPro" id="IPR010663">
    <property type="entry name" value="Znf_FPG/IleRS"/>
</dbReference>
<keyword evidence="8 15" id="KW-0862">Zinc</keyword>
<dbReference type="Pfam" id="PF06827">
    <property type="entry name" value="zf-FPG_IleRS"/>
    <property type="match status" value="1"/>
</dbReference>
<evidence type="ECO:0000256" key="14">
    <source>
        <dbReference type="ARBA" id="ARBA00044632"/>
    </source>
</evidence>
<dbReference type="PROSITE" id="PS51068">
    <property type="entry name" value="FPG_CAT"/>
    <property type="match status" value="1"/>
</dbReference>
<feature type="binding site" evidence="15">
    <location>
        <position position="96"/>
    </location>
    <ligand>
        <name>DNA</name>
        <dbReference type="ChEBI" id="CHEBI:16991"/>
    </ligand>
</feature>
<dbReference type="InterPro" id="IPR035937">
    <property type="entry name" value="FPG_N"/>
</dbReference>
<dbReference type="GO" id="GO:0140078">
    <property type="term" value="F:class I DNA-(apurinic or apyrimidinic site) endonuclease activity"/>
    <property type="evidence" value="ECO:0007669"/>
    <property type="project" value="UniProtKB-EC"/>
</dbReference>
<dbReference type="SUPFAM" id="SSF57716">
    <property type="entry name" value="Glucocorticoid receptor-like (DNA-binding domain)"/>
    <property type="match status" value="1"/>
</dbReference>
<evidence type="ECO:0000256" key="12">
    <source>
        <dbReference type="ARBA" id="ARBA00023268"/>
    </source>
</evidence>
<evidence type="ECO:0000256" key="4">
    <source>
        <dbReference type="ARBA" id="ARBA00022723"/>
    </source>
</evidence>
<dbReference type="NCBIfam" id="TIGR00577">
    <property type="entry name" value="fpg"/>
    <property type="match status" value="1"/>
</dbReference>
<dbReference type="Pfam" id="PF01149">
    <property type="entry name" value="Fapy_DNA_glyco"/>
    <property type="match status" value="1"/>
</dbReference>
<comment type="subunit">
    <text evidence="3 15">Monomer.</text>
</comment>
<comment type="catalytic activity">
    <reaction evidence="1 15">
        <text>Hydrolysis of DNA containing ring-opened 7-methylguanine residues, releasing 2,6-diamino-4-hydroxy-5-(N-methyl)formamidopyrimidine.</text>
        <dbReference type="EC" id="3.2.2.23"/>
    </reaction>
</comment>
<dbReference type="EC" id="4.2.99.18" evidence="15"/>
<comment type="cofactor">
    <cofactor evidence="15">
        <name>Zn(2+)</name>
        <dbReference type="ChEBI" id="CHEBI:29105"/>
    </cofactor>
    <text evidence="15">Binds 1 zinc ion per subunit.</text>
</comment>
<accession>A0A1G2FVA2</accession>
<keyword evidence="11 15" id="KW-0456">Lyase</keyword>
<comment type="caution">
    <text evidence="15">Lacks conserved residue(s) required for the propagation of feature annotation.</text>
</comment>
<dbReference type="InterPro" id="IPR010979">
    <property type="entry name" value="Ribosomal_uS13-like_H2TH"/>
</dbReference>
<evidence type="ECO:0000259" key="17">
    <source>
        <dbReference type="PROSITE" id="PS51068"/>
    </source>
</evidence>
<evidence type="ECO:0000256" key="11">
    <source>
        <dbReference type="ARBA" id="ARBA00023239"/>
    </source>
</evidence>
<evidence type="ECO:0000256" key="7">
    <source>
        <dbReference type="ARBA" id="ARBA00022801"/>
    </source>
</evidence>
<gene>
    <name evidence="15" type="primary">mutM</name>
    <name evidence="15" type="synonym">fpg</name>
    <name evidence="18" type="ORF">A3B04_01225</name>
</gene>
<comment type="catalytic activity">
    <reaction evidence="14 15">
        <text>2'-deoxyribonucleotide-(2'-deoxyribose 5'-phosphate)-2'-deoxyribonucleotide-DNA = a 3'-end 2'-deoxyribonucleotide-(2,3-dehydro-2,3-deoxyribose 5'-phosphate)-DNA + a 5'-end 5'-phospho-2'-deoxyribonucleoside-DNA + H(+)</text>
        <dbReference type="Rhea" id="RHEA:66592"/>
        <dbReference type="Rhea" id="RHEA-COMP:13180"/>
        <dbReference type="Rhea" id="RHEA-COMP:16897"/>
        <dbReference type="Rhea" id="RHEA-COMP:17067"/>
        <dbReference type="ChEBI" id="CHEBI:15378"/>
        <dbReference type="ChEBI" id="CHEBI:136412"/>
        <dbReference type="ChEBI" id="CHEBI:157695"/>
        <dbReference type="ChEBI" id="CHEBI:167181"/>
        <dbReference type="EC" id="4.2.99.18"/>
    </reaction>
</comment>
<feature type="active site" description="Proton donor" evidence="15">
    <location>
        <position position="3"/>
    </location>
</feature>
<evidence type="ECO:0000256" key="15">
    <source>
        <dbReference type="HAMAP-Rule" id="MF_00103"/>
    </source>
</evidence>
<dbReference type="AlphaFoldDB" id="A0A1G2FVA2"/>
<dbReference type="GO" id="GO:0034039">
    <property type="term" value="F:8-oxo-7,8-dihydroguanine DNA N-glycosylase activity"/>
    <property type="evidence" value="ECO:0007669"/>
    <property type="project" value="TreeGrafter"/>
</dbReference>
<reference evidence="18 19" key="1">
    <citation type="journal article" date="2016" name="Nat. Commun.">
        <title>Thousands of microbial genomes shed light on interconnected biogeochemical processes in an aquifer system.</title>
        <authorList>
            <person name="Anantharaman K."/>
            <person name="Brown C.T."/>
            <person name="Hug L.A."/>
            <person name="Sharon I."/>
            <person name="Castelle C.J."/>
            <person name="Probst A.J."/>
            <person name="Thomas B.C."/>
            <person name="Singh A."/>
            <person name="Wilkins M.J."/>
            <person name="Karaoz U."/>
            <person name="Brodie E.L."/>
            <person name="Williams K.H."/>
            <person name="Hubbard S.S."/>
            <person name="Banfield J.F."/>
        </authorList>
    </citation>
    <scope>NUCLEOTIDE SEQUENCE [LARGE SCALE GENOMIC DNA]</scope>
</reference>
<feature type="active site" description="Proton donor; for delta-elimination activity" evidence="15">
    <location>
        <position position="268"/>
    </location>
</feature>
<evidence type="ECO:0000256" key="13">
    <source>
        <dbReference type="ARBA" id="ARBA00023295"/>
    </source>
</evidence>
<dbReference type="Pfam" id="PF06831">
    <property type="entry name" value="H2TH"/>
    <property type="match status" value="1"/>
</dbReference>
<dbReference type="PANTHER" id="PTHR22993">
    <property type="entry name" value="FORMAMIDOPYRIMIDINE-DNA GLYCOSYLASE"/>
    <property type="match status" value="1"/>
</dbReference>
<dbReference type="InterPro" id="IPR020629">
    <property type="entry name" value="FPG_Glyclase"/>
</dbReference>
<dbReference type="PANTHER" id="PTHR22993:SF9">
    <property type="entry name" value="FORMAMIDOPYRIMIDINE-DNA GLYCOSYLASE"/>
    <property type="match status" value="1"/>
</dbReference>
<keyword evidence="13 15" id="KW-0326">Glycosidase</keyword>
<feature type="binding site" evidence="15">
    <location>
        <position position="115"/>
    </location>
    <ligand>
        <name>DNA</name>
        <dbReference type="ChEBI" id="CHEBI:16991"/>
    </ligand>
</feature>
<comment type="caution">
    <text evidence="18">The sequence shown here is derived from an EMBL/GenBank/DDBJ whole genome shotgun (WGS) entry which is preliminary data.</text>
</comment>
<dbReference type="SUPFAM" id="SSF81624">
    <property type="entry name" value="N-terminal domain of MutM-like DNA repair proteins"/>
    <property type="match status" value="1"/>
</dbReference>
<evidence type="ECO:0000256" key="3">
    <source>
        <dbReference type="ARBA" id="ARBA00011245"/>
    </source>
</evidence>
<keyword evidence="10 15" id="KW-0234">DNA repair</keyword>
<feature type="active site" description="Proton donor; for beta-elimination activity" evidence="15">
    <location>
        <position position="58"/>
    </location>
</feature>
<dbReference type="HAMAP" id="MF_00103">
    <property type="entry name" value="Fapy_DNA_glycosyl"/>
    <property type="match status" value="1"/>
</dbReference>
<keyword evidence="5 15" id="KW-0227">DNA damage</keyword>
<dbReference type="EMBL" id="MHNF01000011">
    <property type="protein sequence ID" value="OGZ41558.1"/>
    <property type="molecule type" value="Genomic_DNA"/>
</dbReference>
<feature type="domain" description="FPG-type" evidence="16">
    <location>
        <begin position="244"/>
        <end position="278"/>
    </location>
</feature>
<dbReference type="GO" id="GO:0006284">
    <property type="term" value="P:base-excision repair"/>
    <property type="evidence" value="ECO:0007669"/>
    <property type="project" value="InterPro"/>
</dbReference>
<dbReference type="InterPro" id="IPR015886">
    <property type="entry name" value="H2TH_FPG"/>
</dbReference>
<evidence type="ECO:0000313" key="18">
    <source>
        <dbReference type="EMBL" id="OGZ41558.1"/>
    </source>
</evidence>
<evidence type="ECO:0000256" key="2">
    <source>
        <dbReference type="ARBA" id="ARBA00009409"/>
    </source>
</evidence>